<comment type="caution">
    <text evidence="2">The sequence shown here is derived from an EMBL/GenBank/DDBJ whole genome shotgun (WGS) entry which is preliminary data.</text>
</comment>
<evidence type="ECO:0000313" key="3">
    <source>
        <dbReference type="Proteomes" id="UP000708148"/>
    </source>
</evidence>
<dbReference type="Gene3D" id="1.10.287.1490">
    <property type="match status" value="1"/>
</dbReference>
<dbReference type="Proteomes" id="UP000708148">
    <property type="component" value="Unassembled WGS sequence"/>
</dbReference>
<dbReference type="EMBL" id="CAJHUC010002124">
    <property type="protein sequence ID" value="CAD7703224.1"/>
    <property type="molecule type" value="Genomic_DNA"/>
</dbReference>
<keyword evidence="1" id="KW-0175">Coiled coil</keyword>
<organism evidence="2 3">
    <name type="scientific">Ostreobium quekettii</name>
    <dbReference type="NCBI Taxonomy" id="121088"/>
    <lineage>
        <taxon>Eukaryota</taxon>
        <taxon>Viridiplantae</taxon>
        <taxon>Chlorophyta</taxon>
        <taxon>core chlorophytes</taxon>
        <taxon>Ulvophyceae</taxon>
        <taxon>TCBD clade</taxon>
        <taxon>Bryopsidales</taxon>
        <taxon>Ostreobineae</taxon>
        <taxon>Ostreobiaceae</taxon>
        <taxon>Ostreobium</taxon>
    </lineage>
</organism>
<evidence type="ECO:0000313" key="2">
    <source>
        <dbReference type="EMBL" id="CAD7703224.1"/>
    </source>
</evidence>
<protein>
    <submittedName>
        <fullName evidence="2">Uncharacterized protein</fullName>
    </submittedName>
</protein>
<keyword evidence="3" id="KW-1185">Reference proteome</keyword>
<dbReference type="AlphaFoldDB" id="A0A8S1JGL9"/>
<accession>A0A8S1JGL9</accession>
<name>A0A8S1JGL9_9CHLO</name>
<sequence>MDLRQKEAERNKTILEQKTAGARLNGQLAQAKAALEQLQEEVRNMRRNEKELQAVLHALKKDVKKCGWEPAKMDALLKQTREEYNVDYTKAKNERLEKERAQLKQEIKALRGQLAGVNASQG</sequence>
<gene>
    <name evidence="2" type="ORF">OSTQU699_LOCUS8581</name>
</gene>
<feature type="coiled-coil region" evidence="1">
    <location>
        <begin position="21"/>
        <end position="120"/>
    </location>
</feature>
<proteinExistence type="predicted"/>
<reference evidence="2" key="1">
    <citation type="submission" date="2020-12" db="EMBL/GenBank/DDBJ databases">
        <authorList>
            <person name="Iha C."/>
        </authorList>
    </citation>
    <scope>NUCLEOTIDE SEQUENCE</scope>
</reference>
<evidence type="ECO:0000256" key="1">
    <source>
        <dbReference type="SAM" id="Coils"/>
    </source>
</evidence>